<evidence type="ECO:0000313" key="5">
    <source>
        <dbReference type="Proteomes" id="UP000321947"/>
    </source>
</evidence>
<comment type="caution">
    <text evidence="2">The sequence shown here is derived from an EMBL/GenBank/DDBJ whole genome shotgun (WGS) entry which is preliminary data.</text>
</comment>
<gene>
    <name evidence="3" type="ORF">E5676_scaffold455G004470</name>
    <name evidence="2" type="ORF">E6C27_scaffold92G001050</name>
</gene>
<evidence type="ECO:0000313" key="3">
    <source>
        <dbReference type="EMBL" id="TYK31167.1"/>
    </source>
</evidence>
<evidence type="ECO:0000313" key="4">
    <source>
        <dbReference type="Proteomes" id="UP000321393"/>
    </source>
</evidence>
<proteinExistence type="predicted"/>
<evidence type="ECO:0000256" key="1">
    <source>
        <dbReference type="SAM" id="MobiDB-lite"/>
    </source>
</evidence>
<dbReference type="AlphaFoldDB" id="A0A5A7TB30"/>
<dbReference type="EMBL" id="SSTE01018688">
    <property type="protein sequence ID" value="KAA0038575.1"/>
    <property type="molecule type" value="Genomic_DNA"/>
</dbReference>
<dbReference type="EMBL" id="SSTD01000141">
    <property type="protein sequence ID" value="TYK31167.1"/>
    <property type="molecule type" value="Genomic_DNA"/>
</dbReference>
<dbReference type="OrthoDB" id="763417at2759"/>
<dbReference type="Proteomes" id="UP000321947">
    <property type="component" value="Unassembled WGS sequence"/>
</dbReference>
<evidence type="ECO:0008006" key="6">
    <source>
        <dbReference type="Google" id="ProtNLM"/>
    </source>
</evidence>
<dbReference type="Proteomes" id="UP000321393">
    <property type="component" value="Unassembled WGS sequence"/>
</dbReference>
<accession>A0A5A7TB30</accession>
<feature type="region of interest" description="Disordered" evidence="1">
    <location>
        <begin position="86"/>
        <end position="136"/>
    </location>
</feature>
<evidence type="ECO:0000313" key="2">
    <source>
        <dbReference type="EMBL" id="KAA0038575.1"/>
    </source>
</evidence>
<reference evidence="4 5" key="1">
    <citation type="submission" date="2019-08" db="EMBL/GenBank/DDBJ databases">
        <title>Draft genome sequences of two oriental melons (Cucumis melo L. var makuwa).</title>
        <authorList>
            <person name="Kwon S.-Y."/>
        </authorList>
    </citation>
    <scope>NUCLEOTIDE SEQUENCE [LARGE SCALE GENOMIC DNA]</scope>
    <source>
        <strain evidence="5">cv. Chang Bougi</strain>
        <strain evidence="4">cv. SW 3</strain>
        <tissue evidence="2">Leaf</tissue>
    </source>
</reference>
<feature type="compositionally biased region" description="Polar residues" evidence="1">
    <location>
        <begin position="98"/>
        <end position="135"/>
    </location>
</feature>
<organism evidence="2 4">
    <name type="scientific">Cucumis melo var. makuwa</name>
    <name type="common">Oriental melon</name>
    <dbReference type="NCBI Taxonomy" id="1194695"/>
    <lineage>
        <taxon>Eukaryota</taxon>
        <taxon>Viridiplantae</taxon>
        <taxon>Streptophyta</taxon>
        <taxon>Embryophyta</taxon>
        <taxon>Tracheophyta</taxon>
        <taxon>Spermatophyta</taxon>
        <taxon>Magnoliopsida</taxon>
        <taxon>eudicotyledons</taxon>
        <taxon>Gunneridae</taxon>
        <taxon>Pentapetalae</taxon>
        <taxon>rosids</taxon>
        <taxon>fabids</taxon>
        <taxon>Cucurbitales</taxon>
        <taxon>Cucurbitaceae</taxon>
        <taxon>Benincaseae</taxon>
        <taxon>Cucumis</taxon>
    </lineage>
</organism>
<protein>
    <recommendedName>
        <fullName evidence="6">BZIP domain-containing protein</fullName>
    </recommendedName>
</protein>
<sequence>MEHVQNQHVMDQDKGNRIDNDIMTRRLKNRERQRRYRARKRLEEEIKKASIAKQPIQTGTYFQPNGIANNPLTRVHCSRNWKKEARSANISRGVEEASCNSSNMAARTSTSESQLQCVPSNVDPQLETPSHSKTPADQLVSETAKKLGAIAFVFTSGMNVQLLTKTPFEGLSHEAEQILYG</sequence>
<name>A0A5A7TB30_CUCMM</name>